<name>A0A0K2SP13_LIMPI</name>
<evidence type="ECO:0000256" key="1">
    <source>
        <dbReference type="SAM" id="MobiDB-lite"/>
    </source>
</evidence>
<gene>
    <name evidence="3" type="ORF">LIP_3049</name>
</gene>
<reference evidence="4" key="1">
    <citation type="submission" date="2015-07" db="EMBL/GenBank/DDBJ databases">
        <title>Complete genome sequence and phylogenetic analysis of Limnochorda pilosa.</title>
        <authorList>
            <person name="Watanabe M."/>
            <person name="Kojima H."/>
            <person name="Fukui M."/>
        </authorList>
    </citation>
    <scope>NUCLEOTIDE SEQUENCE [LARGE SCALE GENOMIC DNA]</scope>
    <source>
        <strain evidence="4">HC45</strain>
    </source>
</reference>
<dbReference type="AlphaFoldDB" id="A0A0K2SP13"/>
<dbReference type="InterPro" id="IPR001119">
    <property type="entry name" value="SLH_dom"/>
</dbReference>
<dbReference type="PATRIC" id="fig|1555112.3.peg.3095"/>
<proteinExistence type="predicted"/>
<evidence type="ECO:0000313" key="3">
    <source>
        <dbReference type="EMBL" id="BAS28878.1"/>
    </source>
</evidence>
<feature type="region of interest" description="Disordered" evidence="1">
    <location>
        <begin position="338"/>
        <end position="378"/>
    </location>
</feature>
<evidence type="ECO:0000313" key="4">
    <source>
        <dbReference type="Proteomes" id="UP000065807"/>
    </source>
</evidence>
<reference evidence="4" key="2">
    <citation type="journal article" date="2016" name="Int. J. Syst. Evol. Microbiol.">
        <title>Complete genome sequence and cell structure of Limnochorda pilosa, a Gram-negative spore-former within the phylum Firmicutes.</title>
        <authorList>
            <person name="Watanabe M."/>
            <person name="Kojima H."/>
            <person name="Fukui M."/>
        </authorList>
    </citation>
    <scope>NUCLEOTIDE SEQUENCE [LARGE SCALE GENOMIC DNA]</scope>
    <source>
        <strain evidence="4">HC45</strain>
    </source>
</reference>
<feature type="domain" description="SLH" evidence="2">
    <location>
        <begin position="34"/>
        <end position="96"/>
    </location>
</feature>
<dbReference type="RefSeq" id="WP_068139858.1">
    <property type="nucleotide sequence ID" value="NZ_AP014924.1"/>
</dbReference>
<dbReference type="PROSITE" id="PS51272">
    <property type="entry name" value="SLH"/>
    <property type="match status" value="1"/>
</dbReference>
<dbReference type="Proteomes" id="UP000065807">
    <property type="component" value="Chromosome"/>
</dbReference>
<dbReference type="EMBL" id="AP014924">
    <property type="protein sequence ID" value="BAS28878.1"/>
    <property type="molecule type" value="Genomic_DNA"/>
</dbReference>
<organism evidence="3 4">
    <name type="scientific">Limnochorda pilosa</name>
    <dbReference type="NCBI Taxonomy" id="1555112"/>
    <lineage>
        <taxon>Bacteria</taxon>
        <taxon>Bacillati</taxon>
        <taxon>Bacillota</taxon>
        <taxon>Limnochordia</taxon>
        <taxon>Limnochordales</taxon>
        <taxon>Limnochordaceae</taxon>
        <taxon>Limnochorda</taxon>
    </lineage>
</organism>
<sequence length="425" mass="44047">MPVRWGRLMALMALMVLVAALLGGRALGAPEAKVSQLFAELPPEHWSYGAVRTLSTAGLVKVPPAGFGVGLTVTRLEMALEVGEAMDRLQAAAPASPSVSLPVLVARYNRSARTPLGWDQVRLLERLAREFSPELTALGYRAVIPSPQSFRLEAAPVGVPLPELDAVWLGLGELPALTWSASAPGPEGLVGLDGLREGRGAADEQADRGLALGARFRLLPTVQVEGQVESGGARPGYRIGAGVDLGDVYISGGYDVPPAAAASEPPTGGEAAESGADGGRTRWGLRWTTGGTELTAAYEYVGLDDLRVLGGTDLPSRLEVGVGVALEGGAIRVGWSREAQPVEGTAPKAVEAGEPEPTEADPPEPGGNAAGSAPTAPRQVQTTLKLTYDVSSVGSLTLGYQLIDFGDEDGVTSTNAATAEFTLRF</sequence>
<accession>A0A0K2SP13</accession>
<protein>
    <recommendedName>
        <fullName evidence="2">SLH domain-containing protein</fullName>
    </recommendedName>
</protein>
<keyword evidence="4" id="KW-1185">Reference proteome</keyword>
<dbReference type="KEGG" id="lpil:LIP_3049"/>
<dbReference type="STRING" id="1555112.LIP_3049"/>
<feature type="compositionally biased region" description="Acidic residues" evidence="1">
    <location>
        <begin position="353"/>
        <end position="362"/>
    </location>
</feature>
<feature type="region of interest" description="Disordered" evidence="1">
    <location>
        <begin position="259"/>
        <end position="284"/>
    </location>
</feature>
<evidence type="ECO:0000259" key="2">
    <source>
        <dbReference type="PROSITE" id="PS51272"/>
    </source>
</evidence>
<dbReference type="Pfam" id="PF00395">
    <property type="entry name" value="SLH"/>
    <property type="match status" value="1"/>
</dbReference>
<dbReference type="OrthoDB" id="1672837at2"/>